<organism evidence="2 3">
    <name type="scientific">Megasphaera hexanoica</name>
    <dbReference type="NCBI Taxonomy" id="1675036"/>
    <lineage>
        <taxon>Bacteria</taxon>
        <taxon>Bacillati</taxon>
        <taxon>Bacillota</taxon>
        <taxon>Negativicutes</taxon>
        <taxon>Veillonellales</taxon>
        <taxon>Veillonellaceae</taxon>
        <taxon>Megasphaera</taxon>
    </lineage>
</organism>
<gene>
    <name evidence="2" type="ORF">HF872_03110</name>
</gene>
<evidence type="ECO:0000256" key="1">
    <source>
        <dbReference type="SAM" id="Phobius"/>
    </source>
</evidence>
<keyword evidence="1" id="KW-0472">Membrane</keyword>
<keyword evidence="1" id="KW-0812">Transmembrane</keyword>
<dbReference type="Proteomes" id="UP000591071">
    <property type="component" value="Unassembled WGS sequence"/>
</dbReference>
<protein>
    <submittedName>
        <fullName evidence="2">Uncharacterized protein</fullName>
    </submittedName>
</protein>
<dbReference type="RefSeq" id="WP_170087231.1">
    <property type="nucleotide sequence ID" value="NZ_JABAFG010000004.1"/>
</dbReference>
<comment type="caution">
    <text evidence="2">The sequence shown here is derived from an EMBL/GenBank/DDBJ whole genome shotgun (WGS) entry which is preliminary data.</text>
</comment>
<feature type="transmembrane region" description="Helical" evidence="1">
    <location>
        <begin position="51"/>
        <end position="70"/>
    </location>
</feature>
<keyword evidence="1" id="KW-1133">Transmembrane helix</keyword>
<evidence type="ECO:0000313" key="3">
    <source>
        <dbReference type="Proteomes" id="UP000591071"/>
    </source>
</evidence>
<dbReference type="EMBL" id="JABAFG010000004">
    <property type="protein sequence ID" value="NME27619.1"/>
    <property type="molecule type" value="Genomic_DNA"/>
</dbReference>
<dbReference type="AlphaFoldDB" id="A0A848BXF0"/>
<accession>A0A848BXF0</accession>
<reference evidence="2 3" key="1">
    <citation type="submission" date="2020-04" db="EMBL/GenBank/DDBJ databases">
        <authorList>
            <person name="Hitch T.C.A."/>
            <person name="Wylensek D."/>
            <person name="Clavel T."/>
        </authorList>
    </citation>
    <scope>NUCLEOTIDE SEQUENCE [LARGE SCALE GENOMIC DNA]</scope>
    <source>
        <strain evidence="2 3">Oil-RF-744-FAT-WT-6-1</strain>
    </source>
</reference>
<proteinExistence type="predicted"/>
<sequence length="73" mass="8325">MASELTSHQLPQADEYYYKQTNNHITPRDNEIETGADAGAYFPLQPIEKKLCAYTFGLGIILLFIFVIIFKVL</sequence>
<name>A0A848BXF0_9FIRM</name>
<evidence type="ECO:0000313" key="2">
    <source>
        <dbReference type="EMBL" id="NME27619.1"/>
    </source>
</evidence>